<evidence type="ECO:0000256" key="1">
    <source>
        <dbReference type="ARBA" id="ARBA00009986"/>
    </source>
</evidence>
<dbReference type="CDD" id="cd07114">
    <property type="entry name" value="ALDH_DhaS"/>
    <property type="match status" value="1"/>
</dbReference>
<feature type="non-terminal residue" evidence="4">
    <location>
        <position position="1"/>
    </location>
</feature>
<dbReference type="PANTHER" id="PTHR11699">
    <property type="entry name" value="ALDEHYDE DEHYDROGENASE-RELATED"/>
    <property type="match status" value="1"/>
</dbReference>
<evidence type="ECO:0000259" key="3">
    <source>
        <dbReference type="Pfam" id="PF00171"/>
    </source>
</evidence>
<dbReference type="GO" id="GO:0016620">
    <property type="term" value="F:oxidoreductase activity, acting on the aldehyde or oxo group of donors, NAD or NADP as acceptor"/>
    <property type="evidence" value="ECO:0007669"/>
    <property type="project" value="InterPro"/>
</dbReference>
<dbReference type="Gene3D" id="3.40.605.10">
    <property type="entry name" value="Aldehyde Dehydrogenase, Chain A, domain 1"/>
    <property type="match status" value="1"/>
</dbReference>
<dbReference type="AlphaFoldDB" id="A0A382ASG1"/>
<dbReference type="InterPro" id="IPR029510">
    <property type="entry name" value="Ald_DH_CS_GLU"/>
</dbReference>
<name>A0A382ASG1_9ZZZZ</name>
<evidence type="ECO:0000313" key="4">
    <source>
        <dbReference type="EMBL" id="SVB04480.1"/>
    </source>
</evidence>
<dbReference type="InterPro" id="IPR016161">
    <property type="entry name" value="Ald_DH/histidinol_DH"/>
</dbReference>
<dbReference type="PROSITE" id="PS00687">
    <property type="entry name" value="ALDEHYDE_DEHYDR_GLU"/>
    <property type="match status" value="1"/>
</dbReference>
<keyword evidence="2" id="KW-0560">Oxidoreductase</keyword>
<comment type="similarity">
    <text evidence="1">Belongs to the aldehyde dehydrogenase family.</text>
</comment>
<reference evidence="4" key="1">
    <citation type="submission" date="2018-05" db="EMBL/GenBank/DDBJ databases">
        <authorList>
            <person name="Lanie J.A."/>
            <person name="Ng W.-L."/>
            <person name="Kazmierczak K.M."/>
            <person name="Andrzejewski T.M."/>
            <person name="Davidsen T.M."/>
            <person name="Wayne K.J."/>
            <person name="Tettelin H."/>
            <person name="Glass J.I."/>
            <person name="Rusch D."/>
            <person name="Podicherti R."/>
            <person name="Tsui H.-C.T."/>
            <person name="Winkler M.E."/>
        </authorList>
    </citation>
    <scope>NUCLEOTIDE SEQUENCE</scope>
</reference>
<dbReference type="FunFam" id="3.40.605.10:FF:000007">
    <property type="entry name" value="NAD/NADP-dependent betaine aldehyde dehydrogenase"/>
    <property type="match status" value="1"/>
</dbReference>
<accession>A0A382ASG1</accession>
<dbReference type="InterPro" id="IPR016163">
    <property type="entry name" value="Ald_DH_C"/>
</dbReference>
<dbReference type="SUPFAM" id="SSF53720">
    <property type="entry name" value="ALDH-like"/>
    <property type="match status" value="1"/>
</dbReference>
<proteinExistence type="inferred from homology"/>
<feature type="domain" description="Aldehyde dehydrogenase" evidence="3">
    <location>
        <begin position="1"/>
        <end position="427"/>
    </location>
</feature>
<dbReference type="FunFam" id="3.40.309.10:FF:000012">
    <property type="entry name" value="Betaine aldehyde dehydrogenase"/>
    <property type="match status" value="1"/>
</dbReference>
<dbReference type="InterPro" id="IPR015590">
    <property type="entry name" value="Aldehyde_DH_dom"/>
</dbReference>
<dbReference type="InterPro" id="IPR016162">
    <property type="entry name" value="Ald_DH_N"/>
</dbReference>
<dbReference type="PROSITE" id="PS00070">
    <property type="entry name" value="ALDEHYDE_DEHYDR_CYS"/>
    <property type="match status" value="1"/>
</dbReference>
<dbReference type="InterPro" id="IPR016160">
    <property type="entry name" value="Ald_DH_CS_CYS"/>
</dbReference>
<dbReference type="Pfam" id="PF00171">
    <property type="entry name" value="Aldedh"/>
    <property type="match status" value="1"/>
</dbReference>
<dbReference type="EMBL" id="UINC01026654">
    <property type="protein sequence ID" value="SVB04480.1"/>
    <property type="molecule type" value="Genomic_DNA"/>
</dbReference>
<evidence type="ECO:0000256" key="2">
    <source>
        <dbReference type="ARBA" id="ARBA00023002"/>
    </source>
</evidence>
<organism evidence="4">
    <name type="scientific">marine metagenome</name>
    <dbReference type="NCBI Taxonomy" id="408172"/>
    <lineage>
        <taxon>unclassified sequences</taxon>
        <taxon>metagenomes</taxon>
        <taxon>ecological metagenomes</taxon>
    </lineage>
</organism>
<sequence>VNAAHEAFHGEWSKFLPQQRSNFLRAIGDQLKENAELLGTIETRDTGKMYKETKFQANYIAEFYYYYAGLVDKIEGSTLPIDKQDMQVFTTRVPVGIVAAIIPWNSQMFLTAVKLAPALAMGNTIIIKASEIAPAPLFEFAKLIDKINLPKGVINIITGFADECGKVLTSHPKVNRIAFTGGMHTAKHIVRNSAENLSHVTLELGGKSPVAVFDDARIDNAINGVTASIFGASGQSCIAGSRLYLQERIYSEFLDKISSKAKNIKIGPPMNEDTQMGPLATLNQLKNIQEIIDQTIQQGGKLVTGGEKPKEINQGWYYKPTIIECDHHNLPAAEKELFGPVLSVMKFSDEGEVIKLMNDNSYGLAAGIFTENNGIALRVSKAVRAGIVFVNTYRLISPIAPFGGFKNSGFGRESGMEVIKDYSNVKTTWINTSNEPIGDPFVIR</sequence>
<dbReference type="Gene3D" id="3.40.309.10">
    <property type="entry name" value="Aldehyde Dehydrogenase, Chain A, domain 2"/>
    <property type="match status" value="1"/>
</dbReference>
<protein>
    <recommendedName>
        <fullName evidence="3">Aldehyde dehydrogenase domain-containing protein</fullName>
    </recommendedName>
</protein>
<gene>
    <name evidence="4" type="ORF">METZ01_LOCUS157334</name>
</gene>